<gene>
    <name evidence="1" type="ORF">LMG29739_02170</name>
</gene>
<accession>A0A6J5DPJ0</accession>
<name>A0A6J5DPJ0_9BURK</name>
<dbReference type="AlphaFoldDB" id="A0A6J5DPJ0"/>
<proteinExistence type="predicted"/>
<evidence type="ECO:0000313" key="2">
    <source>
        <dbReference type="Proteomes" id="UP000494329"/>
    </source>
</evidence>
<protein>
    <submittedName>
        <fullName evidence="1">Uncharacterized protein</fullName>
    </submittedName>
</protein>
<organism evidence="1 2">
    <name type="scientific">Paraburkholderia solisilvae</name>
    <dbReference type="NCBI Taxonomy" id="624376"/>
    <lineage>
        <taxon>Bacteria</taxon>
        <taxon>Pseudomonadati</taxon>
        <taxon>Pseudomonadota</taxon>
        <taxon>Betaproteobacteria</taxon>
        <taxon>Burkholderiales</taxon>
        <taxon>Burkholderiaceae</taxon>
        <taxon>Paraburkholderia</taxon>
    </lineage>
</organism>
<evidence type="ECO:0000313" key="1">
    <source>
        <dbReference type="EMBL" id="CAB3755434.1"/>
    </source>
</evidence>
<reference evidence="1 2" key="1">
    <citation type="submission" date="2020-04" db="EMBL/GenBank/DDBJ databases">
        <authorList>
            <person name="De Canck E."/>
        </authorList>
    </citation>
    <scope>NUCLEOTIDE SEQUENCE [LARGE SCALE GENOMIC DNA]</scope>
    <source>
        <strain evidence="1 2">LMG 29739</strain>
    </source>
</reference>
<sequence>MNLSFGKREARAALDVDIANTSGTVRVVATHPGLSAHERRTQIASLRAGVCAIHARVC</sequence>
<dbReference type="EMBL" id="CADIKF010000014">
    <property type="protein sequence ID" value="CAB3755434.1"/>
    <property type="molecule type" value="Genomic_DNA"/>
</dbReference>
<dbReference type="Proteomes" id="UP000494329">
    <property type="component" value="Unassembled WGS sequence"/>
</dbReference>
<keyword evidence="2" id="KW-1185">Reference proteome</keyword>